<reference evidence="1 2" key="1">
    <citation type="submission" date="2024-09" db="EMBL/GenBank/DDBJ databases">
        <authorList>
            <person name="Sun Q."/>
            <person name="Mori K."/>
        </authorList>
    </citation>
    <scope>NUCLEOTIDE SEQUENCE [LARGE SCALE GENOMIC DNA]</scope>
    <source>
        <strain evidence="1 2">CCM 7609</strain>
    </source>
</reference>
<dbReference type="EMBL" id="JBHMFI010000001">
    <property type="protein sequence ID" value="MFB9072696.1"/>
    <property type="molecule type" value="Genomic_DNA"/>
</dbReference>
<evidence type="ECO:0000313" key="2">
    <source>
        <dbReference type="Proteomes" id="UP001589575"/>
    </source>
</evidence>
<proteinExistence type="predicted"/>
<name>A0ABV5G184_9MICC</name>
<keyword evidence="2" id="KW-1185">Reference proteome</keyword>
<dbReference type="Proteomes" id="UP001589575">
    <property type="component" value="Unassembled WGS sequence"/>
</dbReference>
<sequence length="55" mass="5993">MAASWSLTSTWAWSIFTVSPLRRCPSACDGRPDQYGAIRLRWGETGRTDSAGGTT</sequence>
<accession>A0ABV5G184</accession>
<organism evidence="1 2">
    <name type="scientific">Citricoccus parietis</name>
    <dbReference type="NCBI Taxonomy" id="592307"/>
    <lineage>
        <taxon>Bacteria</taxon>
        <taxon>Bacillati</taxon>
        <taxon>Actinomycetota</taxon>
        <taxon>Actinomycetes</taxon>
        <taxon>Micrococcales</taxon>
        <taxon>Micrococcaceae</taxon>
        <taxon>Citricoccus</taxon>
    </lineage>
</organism>
<protein>
    <submittedName>
        <fullName evidence="1">Uncharacterized protein</fullName>
    </submittedName>
</protein>
<comment type="caution">
    <text evidence="1">The sequence shown here is derived from an EMBL/GenBank/DDBJ whole genome shotgun (WGS) entry which is preliminary data.</text>
</comment>
<evidence type="ECO:0000313" key="1">
    <source>
        <dbReference type="EMBL" id="MFB9072696.1"/>
    </source>
</evidence>
<gene>
    <name evidence="1" type="ORF">ACFFX0_16425</name>
</gene>